<feature type="region of interest" description="Disordered" evidence="2">
    <location>
        <begin position="438"/>
        <end position="462"/>
    </location>
</feature>
<dbReference type="Pfam" id="PF05833">
    <property type="entry name" value="NFACT_N"/>
    <property type="match status" value="1"/>
</dbReference>
<evidence type="ECO:0000313" key="4">
    <source>
        <dbReference type="EMBL" id="UOF89190.1"/>
    </source>
</evidence>
<dbReference type="InterPro" id="IPR051608">
    <property type="entry name" value="RQC_Subunit_NEMF"/>
</dbReference>
<comment type="subunit">
    <text evidence="1">Associates with stalled 50S ribosomal subunits. Binds to RqcP.</text>
</comment>
<proteinExistence type="inferred from homology"/>
<gene>
    <name evidence="1" type="primary">rqcH</name>
    <name evidence="4" type="ORF">LSG31_14870</name>
</gene>
<dbReference type="Gene3D" id="3.40.970.40">
    <property type="entry name" value="fibrinogen binding protein from staphylococcus aureus domain like"/>
    <property type="match status" value="1"/>
</dbReference>
<organism evidence="4 5">
    <name type="scientific">Fodinisporobacter ferrooxydans</name>
    <dbReference type="NCBI Taxonomy" id="2901836"/>
    <lineage>
        <taxon>Bacteria</taxon>
        <taxon>Bacillati</taxon>
        <taxon>Bacillota</taxon>
        <taxon>Bacilli</taxon>
        <taxon>Bacillales</taxon>
        <taxon>Alicyclobacillaceae</taxon>
        <taxon>Fodinisporobacter</taxon>
    </lineage>
</organism>
<dbReference type="InterPro" id="IPR059101">
    <property type="entry name" value="NFACT-R_2"/>
</dbReference>
<dbReference type="EMBL" id="CP089291">
    <property type="protein sequence ID" value="UOF89190.1"/>
    <property type="molecule type" value="Genomic_DNA"/>
</dbReference>
<evidence type="ECO:0000256" key="1">
    <source>
        <dbReference type="HAMAP-Rule" id="MF_00844"/>
    </source>
</evidence>
<feature type="compositionally biased region" description="Basic residues" evidence="2">
    <location>
        <begin position="439"/>
        <end position="455"/>
    </location>
</feature>
<keyword evidence="1" id="KW-0820">tRNA-binding</keyword>
<evidence type="ECO:0000313" key="5">
    <source>
        <dbReference type="Proteomes" id="UP000830167"/>
    </source>
</evidence>
<feature type="domain" description="NFACT protein RNA binding" evidence="3">
    <location>
        <begin position="471"/>
        <end position="547"/>
    </location>
</feature>
<dbReference type="InterPro" id="IPR043682">
    <property type="entry name" value="RqcH_bacterial"/>
</dbReference>
<dbReference type="Pfam" id="PF18297">
    <property type="entry name" value="NFACT-R_2"/>
    <property type="match status" value="1"/>
</dbReference>
<keyword evidence="1" id="KW-0694">RNA-binding</keyword>
<dbReference type="HAMAP" id="MF_00844_B">
    <property type="entry name" value="RqcH_B"/>
    <property type="match status" value="1"/>
</dbReference>
<dbReference type="RefSeq" id="WP_347435874.1">
    <property type="nucleotide sequence ID" value="NZ_CP089291.1"/>
</dbReference>
<reference evidence="4" key="1">
    <citation type="submission" date="2021-12" db="EMBL/GenBank/DDBJ databases">
        <title>Alicyclobacillaceae gen. nov., sp. nov., isolated from chalcocite enrichment system.</title>
        <authorList>
            <person name="Jiang Z."/>
        </authorList>
    </citation>
    <scope>NUCLEOTIDE SEQUENCE</scope>
    <source>
        <strain evidence="4">MYW30-H2</strain>
    </source>
</reference>
<accession>A0ABY4CMV9</accession>
<dbReference type="PANTHER" id="PTHR15239">
    <property type="entry name" value="NUCLEAR EXPORT MEDIATOR FACTOR NEMF"/>
    <property type="match status" value="1"/>
</dbReference>
<comment type="function">
    <text evidence="1">Key component of the ribosome quality control system (RQC), a ribosome-associated complex that mediates the extraction of incompletely synthesized nascent chains from stalled ribosomes and their subsequent degradation. RqcH recruits Ala-charged tRNA, and with RqcP directs the elongation of stalled nascent chains on 50S ribosomal subunits, leading to non-templated C-terminal alanine extensions (Ala tail). The Ala tail promotes nascent chain degradation. May add between 1 and at least 8 Ala residues. Binds to stalled 50S ribosomal subunits.</text>
</comment>
<dbReference type="PANTHER" id="PTHR15239:SF6">
    <property type="entry name" value="RIBOSOME QUALITY CONTROL COMPLEX SUBUNIT NEMF"/>
    <property type="match status" value="1"/>
</dbReference>
<keyword evidence="1" id="KW-0175">Coiled coil</keyword>
<feature type="coiled-coil region" evidence="1">
    <location>
        <begin position="300"/>
        <end position="327"/>
    </location>
</feature>
<sequence length="584" mass="66904">MAFDGIVLRAVRAELSSHLLGARIEKIYQPLPRDLVLQLRSHGRTYRLLLSANPTYPRVLLIDRYQGQNPAMPPMFCMVLRKHLEGGILRSIEQPTNERMLRIRIESTDELGERVQRLLVIELMGRHSNLILLDPKSKTIFDSIVHITHAISRHREVLPGRSYIAPPTQDKADPFALDEGMYQRLRSSHSDIPLSNFLSRQILGISQLLARELSARIGEATMLEEWKYISATIHSWRQDQFAPTVKLDAETAAPLAFSILPLQHLKGADRAFASISQCLEWFYAEKVRHDMIQQKAGDLLRILKTELERNHNKIEKLKEELQIAEQADVYRLYGELITASLYQFKRGDAYADVTNFYEDDMPLLRIELDPLLEPIENAQAYFKKYNKAKQSVPHIKEQLALAANEVRYLEEVTLQIEQAALQELDEIRDELEQGGYVKGKSRTKKFPQSRNKQKNGRTPPAVSLERYLTPEGIELVVGKNNKQNDYISTKLAKKTDTWLHVKDIPGSHVIIRGKEFSADTLRMAAQVAAFFSKGRDSSRVPVDYTLIKHTWKPNGAKPGMILYENQQTLFVRPSLEGVQKLERS</sequence>
<keyword evidence="1" id="KW-0699">rRNA-binding</keyword>
<keyword evidence="5" id="KW-1185">Reference proteome</keyword>
<protein>
    <recommendedName>
        <fullName evidence="1">Rqc2 homolog RqcH</fullName>
        <shortName evidence="1">RqcH</shortName>
    </recommendedName>
</protein>
<dbReference type="Proteomes" id="UP000830167">
    <property type="component" value="Chromosome"/>
</dbReference>
<evidence type="ECO:0000256" key="2">
    <source>
        <dbReference type="SAM" id="MobiDB-lite"/>
    </source>
</evidence>
<name>A0ABY4CMV9_9BACL</name>
<evidence type="ECO:0000259" key="3">
    <source>
        <dbReference type="Pfam" id="PF18297"/>
    </source>
</evidence>
<keyword evidence="1" id="KW-0648">Protein biosynthesis</keyword>
<comment type="similarity">
    <text evidence="1">Belongs to the NEMF family.</text>
</comment>
<dbReference type="Gene3D" id="2.30.310.10">
    <property type="entry name" value="ibrinogen binding protein from staphylococcus aureus domain"/>
    <property type="match status" value="1"/>
</dbReference>